<dbReference type="Gene3D" id="3.40.449.10">
    <property type="entry name" value="Phosphoenolpyruvate Carboxykinase, domain 1"/>
    <property type="match status" value="1"/>
</dbReference>
<evidence type="ECO:0000256" key="4">
    <source>
        <dbReference type="ARBA" id="ARBA00022432"/>
    </source>
</evidence>
<dbReference type="SUPFAM" id="SSF53795">
    <property type="entry name" value="PEP carboxykinase-like"/>
    <property type="match status" value="2"/>
</dbReference>
<evidence type="ECO:0000256" key="5">
    <source>
        <dbReference type="ARBA" id="ARBA00022741"/>
    </source>
</evidence>
<dbReference type="GO" id="GO:0005829">
    <property type="term" value="C:cytosol"/>
    <property type="evidence" value="ECO:0007669"/>
    <property type="project" value="TreeGrafter"/>
</dbReference>
<dbReference type="AlphaFoldDB" id="A0A7V2AUS3"/>
<evidence type="ECO:0000256" key="7">
    <source>
        <dbReference type="ARBA" id="ARBA00022840"/>
    </source>
</evidence>
<reference evidence="10" key="1">
    <citation type="journal article" date="2020" name="mSystems">
        <title>Genome- and Community-Level Interaction Insights into Carbon Utilization and Element Cycling Functions of Hydrothermarchaeota in Hydrothermal Sediment.</title>
        <authorList>
            <person name="Zhou Z."/>
            <person name="Liu Y."/>
            <person name="Xu W."/>
            <person name="Pan J."/>
            <person name="Luo Z.H."/>
            <person name="Li M."/>
        </authorList>
    </citation>
    <scope>NUCLEOTIDE SEQUENCE [LARGE SCALE GENOMIC DNA]</scope>
    <source>
        <strain evidence="10">SpSt-1233</strain>
    </source>
</reference>
<dbReference type="PANTHER" id="PTHR30031">
    <property type="entry name" value="PHOSPHOENOLPYRUVATE CARBOXYKINASE ATP"/>
    <property type="match status" value="1"/>
</dbReference>
<accession>A0A7V2AUS3</accession>
<dbReference type="PANTHER" id="PTHR30031:SF0">
    <property type="entry name" value="PHOSPHOENOLPYRUVATE CARBOXYKINASE (ATP)"/>
    <property type="match status" value="1"/>
</dbReference>
<evidence type="ECO:0000256" key="8">
    <source>
        <dbReference type="ARBA" id="ARBA00023239"/>
    </source>
</evidence>
<gene>
    <name evidence="10" type="ORF">ENO08_04145</name>
</gene>
<proteinExistence type="inferred from homology"/>
<keyword evidence="7" id="KW-0067">ATP-binding</keyword>
<keyword evidence="8" id="KW-0456">Lyase</keyword>
<evidence type="ECO:0000313" key="10">
    <source>
        <dbReference type="EMBL" id="HER43632.1"/>
    </source>
</evidence>
<comment type="caution">
    <text evidence="10">The sequence shown here is derived from an EMBL/GenBank/DDBJ whole genome shotgun (WGS) entry which is preliminary data.</text>
</comment>
<dbReference type="UniPathway" id="UPA00138"/>
<protein>
    <recommendedName>
        <fullName evidence="3">phosphoenolpyruvate carboxykinase (ATP)</fullName>
        <ecNumber evidence="3">4.1.1.49</ecNumber>
    </recommendedName>
</protein>
<keyword evidence="4" id="KW-0312">Gluconeogenesis</keyword>
<evidence type="ECO:0000256" key="2">
    <source>
        <dbReference type="ARBA" id="ARBA00006052"/>
    </source>
</evidence>
<dbReference type="Pfam" id="PF01293">
    <property type="entry name" value="PEPCK_ATP"/>
    <property type="match status" value="1"/>
</dbReference>
<dbReference type="GO" id="GO:0004612">
    <property type="term" value="F:phosphoenolpyruvate carboxykinase (ATP) activity"/>
    <property type="evidence" value="ECO:0007669"/>
    <property type="project" value="UniProtKB-EC"/>
</dbReference>
<dbReference type="Proteomes" id="UP000886069">
    <property type="component" value="Unassembled WGS sequence"/>
</dbReference>
<dbReference type="SUPFAM" id="SSF68923">
    <property type="entry name" value="PEP carboxykinase N-terminal domain"/>
    <property type="match status" value="1"/>
</dbReference>
<dbReference type="InterPro" id="IPR001272">
    <property type="entry name" value="PEP_carboxykinase_ATP"/>
</dbReference>
<evidence type="ECO:0000256" key="6">
    <source>
        <dbReference type="ARBA" id="ARBA00022793"/>
    </source>
</evidence>
<name>A0A7V2AUS3_UNCEI</name>
<dbReference type="EMBL" id="DSEC01000293">
    <property type="protein sequence ID" value="HER43632.1"/>
    <property type="molecule type" value="Genomic_DNA"/>
</dbReference>
<comment type="pathway">
    <text evidence="1">Carbohydrate biosynthesis; gluconeogenesis.</text>
</comment>
<keyword evidence="5" id="KW-0547">Nucleotide-binding</keyword>
<dbReference type="GO" id="GO:0006094">
    <property type="term" value="P:gluconeogenesis"/>
    <property type="evidence" value="ECO:0007669"/>
    <property type="project" value="UniProtKB-UniPathway"/>
</dbReference>
<dbReference type="Gene3D" id="3.90.228.20">
    <property type="match status" value="3"/>
</dbReference>
<sequence>MVSVTPTFARDLARKITETAAGDGRLIGNREYINRLARTDVTTVRARGTDDVMTVYGSPAFITRVTSRSAAFTEVFFGDPDDRKIKLLNAASHYLMESVDELLFMDKQMGLHPGHSHYCRTIVTRPFARLLSMWDKLIFDVPEGGSREEPDQVLIMVPEWYEVASSTGLPERAILCDAANGATFVLGSDYFGEVKKGHLRMAMYREKERYKAGKGGGLGIHAGGKVIRAFDETAGRLRDKGALFFGLSGTGKTTLSVHHFWLDAGKGETVVIRQDDFFVLGENGGAFGTEDNAYIKTEGLESEGQPLLYTGATSPSALLENVYVDPKTREVDFFRYDHPFVPGGQCMNGRGIVVRRELDFTDDSIDLEKVDMIFFITRRETIVPPVARLDTEQAAAFFMLGESILTSAADPTKAGQSVREVGTNPFIVGSKGEEGNIFYRILKKNPHIQCFLLNTGGFGGRSIDRETVKMSDPAAVDRLRRYLNHEKHPDIGTKVEVELRDGTKESFKINLVRYETFHGIKRVRLHKNLQSVLEGIEQGRIDGSGVDLIEVEVTNGKKLRVQDSAAIIREIARGRVKWERDEYWGYEVPAEVPGMEIEKFKPVRYYSDAEAKILNDALKEERIAWLGKFPKLDPVIAKALG</sequence>
<evidence type="ECO:0000256" key="9">
    <source>
        <dbReference type="ARBA" id="ARBA00047371"/>
    </source>
</evidence>
<comment type="similarity">
    <text evidence="2">Belongs to the phosphoenolpyruvate carboxykinase (ATP) family.</text>
</comment>
<dbReference type="GO" id="GO:0005524">
    <property type="term" value="F:ATP binding"/>
    <property type="evidence" value="ECO:0007669"/>
    <property type="project" value="UniProtKB-KW"/>
</dbReference>
<dbReference type="InterPro" id="IPR008210">
    <property type="entry name" value="PEP_carboxykinase_N"/>
</dbReference>
<organism evidence="10">
    <name type="scientific">Eiseniibacteriota bacterium</name>
    <dbReference type="NCBI Taxonomy" id="2212470"/>
    <lineage>
        <taxon>Bacteria</taxon>
        <taxon>Candidatus Eiseniibacteriota</taxon>
    </lineage>
</organism>
<dbReference type="InterPro" id="IPR013035">
    <property type="entry name" value="PEP_carboxykinase_C"/>
</dbReference>
<keyword evidence="6" id="KW-0210">Decarboxylase</keyword>
<evidence type="ECO:0000256" key="3">
    <source>
        <dbReference type="ARBA" id="ARBA00012363"/>
    </source>
</evidence>
<dbReference type="EC" id="4.1.1.49" evidence="3"/>
<evidence type="ECO:0000256" key="1">
    <source>
        <dbReference type="ARBA" id="ARBA00004742"/>
    </source>
</evidence>
<comment type="catalytic activity">
    <reaction evidence="9">
        <text>oxaloacetate + ATP = phosphoenolpyruvate + ADP + CO2</text>
        <dbReference type="Rhea" id="RHEA:18617"/>
        <dbReference type="ChEBI" id="CHEBI:16452"/>
        <dbReference type="ChEBI" id="CHEBI:16526"/>
        <dbReference type="ChEBI" id="CHEBI:30616"/>
        <dbReference type="ChEBI" id="CHEBI:58702"/>
        <dbReference type="ChEBI" id="CHEBI:456216"/>
        <dbReference type="EC" id="4.1.1.49"/>
    </reaction>
</comment>